<gene>
    <name evidence="1" type="ORF">K6Y31_06225</name>
</gene>
<comment type="caution">
    <text evidence="1">The sequence shown here is derived from an EMBL/GenBank/DDBJ whole genome shotgun (WGS) entry which is preliminary data.</text>
</comment>
<evidence type="ECO:0000313" key="1">
    <source>
        <dbReference type="EMBL" id="MCE2594406.1"/>
    </source>
</evidence>
<reference evidence="1 2" key="1">
    <citation type="journal article" date="2022" name="Environ. Microbiol. Rep.">
        <title>Eco-phylogenetic analyses reveal divergent evolution of vitamin B12 metabolism in the marine bacterial family 'Psychromonadaceae'.</title>
        <authorList>
            <person name="Jin X."/>
            <person name="Yang Y."/>
            <person name="Cao H."/>
            <person name="Gao B."/>
            <person name="Zhao Z."/>
        </authorList>
    </citation>
    <scope>NUCLEOTIDE SEQUENCE [LARGE SCALE GENOMIC DNA]</scope>
    <source>
        <strain evidence="1 2">MKS20</strain>
    </source>
</reference>
<dbReference type="Proteomes" id="UP001201273">
    <property type="component" value="Unassembled WGS sequence"/>
</dbReference>
<sequence>MNGILCAGDMYLERIADNGAGLGLIGPLNTTKLEIKPTSESKSRKSTKKASYGQLLDDVIIPGATEITIAIDDQPSEVVEMALQGQAEAINQGAGNLAAVAVTLLKGRWTELPNSNLVAAAASVTDSSNADAALDIGADVEINWADGLIRPVVGGALENGGPVKVTASFNALTGTRVKGGLASSNRYRLVLKGKNLANRKPIRLNVPLCTLSPSNGTDFMAADYVSTELTGKVILVSENGVPYSYEEHEVLA</sequence>
<evidence type="ECO:0000313" key="2">
    <source>
        <dbReference type="Proteomes" id="UP001201273"/>
    </source>
</evidence>
<dbReference type="RefSeq" id="WP_233051946.1">
    <property type="nucleotide sequence ID" value="NZ_JAIMJA010000005.1"/>
</dbReference>
<accession>A0ABS8W609</accession>
<name>A0ABS8W609_9GAMM</name>
<keyword evidence="2" id="KW-1185">Reference proteome</keyword>
<protein>
    <submittedName>
        <fullName evidence="1">Uncharacterized protein</fullName>
    </submittedName>
</protein>
<organism evidence="1 2">
    <name type="scientific">Motilimonas cestriensis</name>
    <dbReference type="NCBI Taxonomy" id="2742685"/>
    <lineage>
        <taxon>Bacteria</taxon>
        <taxon>Pseudomonadati</taxon>
        <taxon>Pseudomonadota</taxon>
        <taxon>Gammaproteobacteria</taxon>
        <taxon>Alteromonadales</taxon>
        <taxon>Alteromonadales genera incertae sedis</taxon>
        <taxon>Motilimonas</taxon>
    </lineage>
</organism>
<proteinExistence type="predicted"/>
<dbReference type="EMBL" id="JAIMJA010000005">
    <property type="protein sequence ID" value="MCE2594406.1"/>
    <property type="molecule type" value="Genomic_DNA"/>
</dbReference>